<feature type="transmembrane region" description="Helical" evidence="1">
    <location>
        <begin position="232"/>
        <end position="256"/>
    </location>
</feature>
<sequence>MPDFRAYARDELFDSLLYGELSKHEKNQRNREILEELSKQEYMHYEFWSKFAGKIELTGYEKARLRIYLFMSRLLGKTFIIKFLERHESGVVEEYTRILKESTLFDNDKKILEKIIEEEKYHEGALASQIDEFAVRHLGSIALGMSDAIIELSGVHAGFLGYTASPIYTGISGLIVGISASMSMAAAAYLQAKQERGKSPGKSATVTGLMYMATVVLLTSPFFMGLSVPTALALSILFALLVLAGFTFFSTTILGGSFKKDFLENTGIIFLVVIVGYLFGTAVEQLLGFRP</sequence>
<dbReference type="KEGG" id="tcb:TCARB_0583"/>
<keyword evidence="1" id="KW-0812">Transmembrane</keyword>
<evidence type="ECO:0000313" key="2">
    <source>
        <dbReference type="EMBL" id="AJB41639.1"/>
    </source>
</evidence>
<dbReference type="RefSeq" id="WP_052886654.1">
    <property type="nucleotide sequence ID" value="NZ_CP007493.1"/>
</dbReference>
<dbReference type="InterPro" id="IPR009078">
    <property type="entry name" value="Ferritin-like_SF"/>
</dbReference>
<dbReference type="CDD" id="cd01044">
    <property type="entry name" value="Ferritin_CCC1_N"/>
    <property type="match status" value="1"/>
</dbReference>
<dbReference type="STRING" id="697581.TCARB_0583"/>
<reference evidence="3" key="1">
    <citation type="book" date="2010" name="EXTREMOPHILES" publisher="0:0-0">
        <title>Complete genome sequences of ten hyperthermophilic archaea reveal their metabolic capabilities and possible ecological roles.</title>
        <editorList>
            <person name="?"/>
        </editorList>
        <authorList>
            <person name="Ravin N.V."/>
            <person name="Mardanov A.V."/>
            <person name="Bonch-Osmolovskaya E.A."/>
            <person name="Skryabin K.G."/>
        </authorList>
    </citation>
    <scope>NUCLEOTIDE SEQUENCE [LARGE SCALE GENOMIC DNA]</scope>
    <source>
        <strain evidence="3">1505</strain>
    </source>
</reference>
<dbReference type="EMBL" id="CP007493">
    <property type="protein sequence ID" value="AJB41639.1"/>
    <property type="molecule type" value="Genomic_DNA"/>
</dbReference>
<keyword evidence="1" id="KW-1133">Transmembrane helix</keyword>
<feature type="transmembrane region" description="Helical" evidence="1">
    <location>
        <begin position="204"/>
        <end position="226"/>
    </location>
</feature>
<evidence type="ECO:0000256" key="1">
    <source>
        <dbReference type="SAM" id="Phobius"/>
    </source>
</evidence>
<dbReference type="AlphaFoldDB" id="A0A3G1A4T2"/>
<evidence type="ECO:0000313" key="3">
    <source>
        <dbReference type="Proteomes" id="UP000266720"/>
    </source>
</evidence>
<feature type="transmembrane region" description="Helical" evidence="1">
    <location>
        <begin position="167"/>
        <end position="192"/>
    </location>
</feature>
<dbReference type="InterPro" id="IPR039376">
    <property type="entry name" value="Ferritin_CCC1_N"/>
</dbReference>
<proteinExistence type="predicted"/>
<gene>
    <name evidence="2" type="ORF">TCARB_0583</name>
</gene>
<dbReference type="GeneID" id="25406033"/>
<dbReference type="Proteomes" id="UP000266720">
    <property type="component" value="Chromosome"/>
</dbReference>
<keyword evidence="1" id="KW-0472">Membrane</keyword>
<name>A0A3G1A4T2_9CREN</name>
<protein>
    <submittedName>
        <fullName evidence="2">Nodulin 21-related protein</fullName>
    </submittedName>
</protein>
<feature type="transmembrane region" description="Helical" evidence="1">
    <location>
        <begin position="268"/>
        <end position="287"/>
    </location>
</feature>
<dbReference type="SUPFAM" id="SSF47240">
    <property type="entry name" value="Ferritin-like"/>
    <property type="match status" value="1"/>
</dbReference>
<accession>A0A3G1A4T2</accession>
<organism evidence="2 3">
    <name type="scientific">Thermofilum adornatum 1505</name>
    <dbReference type="NCBI Taxonomy" id="697581"/>
    <lineage>
        <taxon>Archaea</taxon>
        <taxon>Thermoproteota</taxon>
        <taxon>Thermoprotei</taxon>
        <taxon>Thermofilales</taxon>
        <taxon>Thermofilaceae</taxon>
        <taxon>Thermofilum</taxon>
    </lineage>
</organism>